<dbReference type="InterPro" id="IPR009057">
    <property type="entry name" value="Homeodomain-like_sf"/>
</dbReference>
<dbReference type="GO" id="GO:0000976">
    <property type="term" value="F:transcription cis-regulatory region binding"/>
    <property type="evidence" value="ECO:0007669"/>
    <property type="project" value="TreeGrafter"/>
</dbReference>
<accession>A0A231H5V2</accession>
<dbReference type="AlphaFoldDB" id="A0A231H5V2"/>
<name>A0A231H5V2_9NOCA</name>
<feature type="DNA-binding region" description="H-T-H motif" evidence="4">
    <location>
        <begin position="35"/>
        <end position="54"/>
    </location>
</feature>
<dbReference type="InterPro" id="IPR050109">
    <property type="entry name" value="HTH-type_TetR-like_transc_reg"/>
</dbReference>
<dbReference type="GO" id="GO:0003700">
    <property type="term" value="F:DNA-binding transcription factor activity"/>
    <property type="evidence" value="ECO:0007669"/>
    <property type="project" value="TreeGrafter"/>
</dbReference>
<dbReference type="PROSITE" id="PS50977">
    <property type="entry name" value="HTH_TETR_2"/>
    <property type="match status" value="1"/>
</dbReference>
<evidence type="ECO:0000256" key="1">
    <source>
        <dbReference type="ARBA" id="ARBA00023015"/>
    </source>
</evidence>
<evidence type="ECO:0000313" key="6">
    <source>
        <dbReference type="EMBL" id="OXR44274.1"/>
    </source>
</evidence>
<evidence type="ECO:0000256" key="3">
    <source>
        <dbReference type="ARBA" id="ARBA00023163"/>
    </source>
</evidence>
<dbReference type="PRINTS" id="PR00455">
    <property type="entry name" value="HTHTETR"/>
</dbReference>
<dbReference type="EMBL" id="NGAF01000007">
    <property type="protein sequence ID" value="OXR44274.1"/>
    <property type="molecule type" value="Genomic_DNA"/>
</dbReference>
<reference evidence="6 7" key="1">
    <citation type="submission" date="2017-07" db="EMBL/GenBank/DDBJ databases">
        <title>First draft Genome Sequence of Nocardia cerradoensis isolated from human infection.</title>
        <authorList>
            <person name="Carrasco G."/>
        </authorList>
    </citation>
    <scope>NUCLEOTIDE SEQUENCE [LARGE SCALE GENOMIC DNA]</scope>
    <source>
        <strain evidence="6 7">CNM20130759</strain>
    </source>
</reference>
<dbReference type="Gene3D" id="1.10.357.10">
    <property type="entry name" value="Tetracycline Repressor, domain 2"/>
    <property type="match status" value="1"/>
</dbReference>
<organism evidence="6 7">
    <name type="scientific">Nocardia cerradoensis</name>
    <dbReference type="NCBI Taxonomy" id="85688"/>
    <lineage>
        <taxon>Bacteria</taxon>
        <taxon>Bacillati</taxon>
        <taxon>Actinomycetota</taxon>
        <taxon>Actinomycetes</taxon>
        <taxon>Mycobacteriales</taxon>
        <taxon>Nocardiaceae</taxon>
        <taxon>Nocardia</taxon>
    </lineage>
</organism>
<evidence type="ECO:0000313" key="7">
    <source>
        <dbReference type="Proteomes" id="UP000215506"/>
    </source>
</evidence>
<dbReference type="Pfam" id="PF00440">
    <property type="entry name" value="TetR_N"/>
    <property type="match status" value="1"/>
</dbReference>
<feature type="domain" description="HTH tetR-type" evidence="5">
    <location>
        <begin position="12"/>
        <end position="72"/>
    </location>
</feature>
<gene>
    <name evidence="6" type="primary">rutR</name>
    <name evidence="6" type="ORF">B7C42_03835</name>
</gene>
<sequence length="190" mass="20613">MAESTRTRLTAAERSEQVLAAAVTAFAETGYAATKTDEIARLAGVSQPYVIRLFGTKERLFVAAVNQACERIEEVFRAARSDAPANATAQEALQALGKGYETFLAERELPLLLLHGFSASADPAIGDNVRERFGRIYDLVRELAGADADDARRFMATGMLITVMTAMQVIGPDAVPTRWAEEINACLQDD</sequence>
<evidence type="ECO:0000259" key="5">
    <source>
        <dbReference type="PROSITE" id="PS50977"/>
    </source>
</evidence>
<dbReference type="PANTHER" id="PTHR30055:SF234">
    <property type="entry name" value="HTH-TYPE TRANSCRIPTIONAL REGULATOR BETI"/>
    <property type="match status" value="1"/>
</dbReference>
<dbReference type="PANTHER" id="PTHR30055">
    <property type="entry name" value="HTH-TYPE TRANSCRIPTIONAL REGULATOR RUTR"/>
    <property type="match status" value="1"/>
</dbReference>
<keyword evidence="3" id="KW-0804">Transcription</keyword>
<dbReference type="RefSeq" id="WP_094026055.1">
    <property type="nucleotide sequence ID" value="NZ_NGAF01000007.1"/>
</dbReference>
<comment type="caution">
    <text evidence="6">The sequence shown here is derived from an EMBL/GenBank/DDBJ whole genome shotgun (WGS) entry which is preliminary data.</text>
</comment>
<evidence type="ECO:0000256" key="4">
    <source>
        <dbReference type="PROSITE-ProRule" id="PRU00335"/>
    </source>
</evidence>
<keyword evidence="2 4" id="KW-0238">DNA-binding</keyword>
<dbReference type="Proteomes" id="UP000215506">
    <property type="component" value="Unassembled WGS sequence"/>
</dbReference>
<proteinExistence type="predicted"/>
<evidence type="ECO:0000256" key="2">
    <source>
        <dbReference type="ARBA" id="ARBA00023125"/>
    </source>
</evidence>
<keyword evidence="7" id="KW-1185">Reference proteome</keyword>
<dbReference type="SUPFAM" id="SSF46689">
    <property type="entry name" value="Homeodomain-like"/>
    <property type="match status" value="1"/>
</dbReference>
<protein>
    <submittedName>
        <fullName evidence="6">HTH-type transcriptional regulator RutR</fullName>
    </submittedName>
</protein>
<keyword evidence="1" id="KW-0805">Transcription regulation</keyword>
<dbReference type="InterPro" id="IPR001647">
    <property type="entry name" value="HTH_TetR"/>
</dbReference>